<dbReference type="PANTHER" id="PTHR45712">
    <property type="entry name" value="AGAP008170-PA"/>
    <property type="match status" value="1"/>
</dbReference>
<proteinExistence type="predicted"/>
<dbReference type="GO" id="GO:0005615">
    <property type="term" value="C:extracellular space"/>
    <property type="evidence" value="ECO:0007669"/>
    <property type="project" value="TreeGrafter"/>
</dbReference>
<evidence type="ECO:0000313" key="11">
    <source>
        <dbReference type="EMBL" id="CAI3980132.1"/>
    </source>
</evidence>
<dbReference type="FunFam" id="3.80.10.10:FF:000732">
    <property type="entry name" value="GD11101"/>
    <property type="match status" value="4"/>
</dbReference>
<dbReference type="GO" id="GO:0005886">
    <property type="term" value="C:plasma membrane"/>
    <property type="evidence" value="ECO:0007669"/>
    <property type="project" value="UniProtKB-SubCell"/>
</dbReference>
<dbReference type="InterPro" id="IPR001611">
    <property type="entry name" value="Leu-rich_rpt"/>
</dbReference>
<evidence type="ECO:0000256" key="2">
    <source>
        <dbReference type="ARBA" id="ARBA00022475"/>
    </source>
</evidence>
<dbReference type="Gene3D" id="3.80.10.10">
    <property type="entry name" value="Ribonuclease Inhibitor"/>
    <property type="match status" value="6"/>
</dbReference>
<evidence type="ECO:0000256" key="8">
    <source>
        <dbReference type="ARBA" id="ARBA00023136"/>
    </source>
</evidence>
<feature type="transmembrane region" description="Helical" evidence="10">
    <location>
        <begin position="465"/>
        <end position="489"/>
    </location>
</feature>
<keyword evidence="3" id="KW-0433">Leucine-rich repeat</keyword>
<keyword evidence="7 10" id="KW-1133">Transmembrane helix</keyword>
<evidence type="ECO:0000256" key="6">
    <source>
        <dbReference type="ARBA" id="ARBA00022737"/>
    </source>
</evidence>
<dbReference type="InterPro" id="IPR003591">
    <property type="entry name" value="Leu-rich_rpt_typical-subtyp"/>
</dbReference>
<feature type="transmembrane region" description="Helical" evidence="10">
    <location>
        <begin position="985"/>
        <end position="1006"/>
    </location>
</feature>
<feature type="transmembrane region" description="Helical" evidence="10">
    <location>
        <begin position="848"/>
        <end position="874"/>
    </location>
</feature>
<evidence type="ECO:0000256" key="5">
    <source>
        <dbReference type="ARBA" id="ARBA00022729"/>
    </source>
</evidence>
<evidence type="ECO:0000313" key="13">
    <source>
        <dbReference type="Proteomes" id="UP001152797"/>
    </source>
</evidence>
<evidence type="ECO:0000256" key="7">
    <source>
        <dbReference type="ARBA" id="ARBA00022989"/>
    </source>
</evidence>
<keyword evidence="9" id="KW-0325">Glycoprotein</keyword>
<keyword evidence="13" id="KW-1185">Reference proteome</keyword>
<evidence type="ECO:0000256" key="1">
    <source>
        <dbReference type="ARBA" id="ARBA00004236"/>
    </source>
</evidence>
<dbReference type="SMART" id="SM00364">
    <property type="entry name" value="LRR_BAC"/>
    <property type="match status" value="24"/>
</dbReference>
<name>A0A9P1BUY0_9DINO</name>
<sequence length="1791" mass="198598">MQLSIGIVLILDEKATPFTRIWCCFEESIAVEERNAGMPLLLDVAATDPANEAHVLTDGLAAAEASRMPLLGFLAKSVREAAFPTPLVQKGLDVDIAQADASLASDKTAILNSIRLPRARTKVLCDSAPLEDPNYTAVNRALAAHFALASWFGFVAKRHSFDSKLSERLLSALAADSFRRVVQLSFTGCRGFKDVELNQLLRHLPRQLLMLRLDMGFSGVQCWAFPEVEEMEMPPLQELSLRFTGSHLANASGLGQMLGAEPMSQSLRSVQLWFPICRSSAVTRSLVELGSWEPLTKLKLEELVLQLISCKAVTDEAKQSLYDCVQRLKRRQRGLELRLTIEGVAERSWPWVPCQRPAVKDVELAGGKSVDELEHFGSETLPFPCSYGGCDIFHSNLSGFCPKHRMWRHCWKLGHVWQTAWCWTELSLLFAIQAAAEIEHRATLVAILLSLYPVFCLSLEESVGIPWAITCALLLVAVICSLVTTSVRFDNMREQILKQSVATEASYSQVLQLPDSGNMLQVPTMAGCSYPDSSILHQRSTDLSAIYRDAQSRLPLFLRAMKLVLPNATVKIKLLTHLSIEEQQSPEKVLDALRCELVCEDMLGVQEAFKGLEDRIQSEDLASLQIAAVQDTFAEMSGHKCCQVILQMENYFASVFLMDAFLTRMDNELSSVTKLAAQFGLLDDMKSKWETSSRLWNSVSDVRRPLVLAGTIFLQVLALAMSMFMALQYFLRYAHRIRPHLPDLVLDGLLLDRGEESGETILEAIFLALPYLVLVAVFLRQLVCRKQRRNRPQPTKILYERYFGLRGAYYPVKVAILQGLTVMVQAFGKISLLGGLVTFAQEEQDATAILWLSVGFWAFFALLCWNTIYPAFLLMFPDTAWARIGAAFTDAALDLGYILTYLGMVLVAMLRLRTASEGWGNFGEDLTLQFSNRISPVFVFPTDLLGYCAVYFNLAHACCIAHILQHTNWRLPVRPRGERQKWRCLPRLFGCSLSIGLLSMLIKLLVTQEVFPMTNGRDFTCFPCNCAKNVGSAGQQISSCNLAVVLRQTQVNLAAKNITAVDPKAFSKLGHVQRLSLANNSLIHLPPGLFEGLSSLEQLDLTRVKMQTLHADSLRGLKQLKLLAMSENRLTELSAAVLRHLPLLEQLLLGGKSDKRGNVIVDGNRMTELGPIFRHNEQLQVIDFSQNQLQKIDPTTFAGLKKLRWLSLESNRLTTIPAGTFQGLEQLQTLNLGRNKLTTIPTGTFQVQGLDQLQTLDLGWNELTTIPAGTFQGLGQLQALNLYENKLTTLPAGTFQGLEQLQTLNLYGNQLTTISAGTFQGLEQLQELYLSSNKLTTLPAGTFQGLGQLQALNLYENKLTTLPAGTFQGLEQLQELNLKYNKLTTISAGTFRGLEQLQTLNLYGNQLTTISAGTFQGLEQLQELYLSSNGLTTISAGAFQGLEQLQTLHLGYNTLTTIPARAFQGLGQLQKLYLEYNKLTTIPAGTFQGLGQLQALNLYENKLTTLPAGTFQGLEQLQTLDLGWNKLTTIPAGTFQGLGQLQTLNLYGNQLTTISAGTFQGLEQLQELYLSSNKLTTLPAGTFQGLEQLQTLDLGWNKLTTIPAGTFQGLEQLQELNLKYNKLTTIPAGKFQGLEQLQELNLKYNKLTTIPAGTFQGVGQLQTLDLYSNELTTISAGAFQGLEQLQELYLSSNKLTTISAGAFQGLEQLQTLNLEYNKLTTIPARAFQGLGQLQKLYLEYNKLTTIPAGTFQGLEQLQKLYLYGNPWNSSSVCINSSSLPLLNGLSGVSFC</sequence>
<accession>A0A9P1BUY0</accession>
<organism evidence="11">
    <name type="scientific">Cladocopium goreaui</name>
    <dbReference type="NCBI Taxonomy" id="2562237"/>
    <lineage>
        <taxon>Eukaryota</taxon>
        <taxon>Sar</taxon>
        <taxon>Alveolata</taxon>
        <taxon>Dinophyceae</taxon>
        <taxon>Suessiales</taxon>
        <taxon>Symbiodiniaceae</taxon>
        <taxon>Cladocopium</taxon>
    </lineage>
</organism>
<evidence type="ECO:0000256" key="3">
    <source>
        <dbReference type="ARBA" id="ARBA00022614"/>
    </source>
</evidence>
<feature type="transmembrane region" description="Helical" evidence="10">
    <location>
        <begin position="895"/>
        <end position="912"/>
    </location>
</feature>
<reference evidence="11" key="1">
    <citation type="submission" date="2022-10" db="EMBL/GenBank/DDBJ databases">
        <authorList>
            <person name="Chen Y."/>
            <person name="Dougan E. K."/>
            <person name="Chan C."/>
            <person name="Rhodes N."/>
            <person name="Thang M."/>
        </authorList>
    </citation>
    <scope>NUCLEOTIDE SEQUENCE</scope>
</reference>
<keyword evidence="2" id="KW-1003">Cell membrane</keyword>
<evidence type="ECO:0000256" key="10">
    <source>
        <dbReference type="SAM" id="Phobius"/>
    </source>
</evidence>
<dbReference type="SMART" id="SM00369">
    <property type="entry name" value="LRR_TYP"/>
    <property type="match status" value="27"/>
</dbReference>
<keyword evidence="8 10" id="KW-0472">Membrane</keyword>
<evidence type="ECO:0000256" key="4">
    <source>
        <dbReference type="ARBA" id="ARBA00022692"/>
    </source>
</evidence>
<dbReference type="Pfam" id="PF00560">
    <property type="entry name" value="LRR_1"/>
    <property type="match status" value="2"/>
</dbReference>
<dbReference type="OrthoDB" id="27267at2759"/>
<dbReference type="Pfam" id="PF13855">
    <property type="entry name" value="LRR_8"/>
    <property type="match status" value="6"/>
</dbReference>
<keyword evidence="5" id="KW-0732">Signal</keyword>
<protein>
    <submittedName>
        <fullName evidence="11">Uncharacterized protein</fullName>
    </submittedName>
</protein>
<keyword evidence="6" id="KW-0677">Repeat</keyword>
<dbReference type="Proteomes" id="UP001152797">
    <property type="component" value="Unassembled WGS sequence"/>
</dbReference>
<dbReference type="PROSITE" id="PS51450">
    <property type="entry name" value="LRR"/>
    <property type="match status" value="18"/>
</dbReference>
<evidence type="ECO:0000256" key="9">
    <source>
        <dbReference type="ARBA" id="ARBA00023180"/>
    </source>
</evidence>
<feature type="transmembrane region" description="Helical" evidence="10">
    <location>
        <begin position="808"/>
        <end position="828"/>
    </location>
</feature>
<reference evidence="12 13" key="2">
    <citation type="submission" date="2024-05" db="EMBL/GenBank/DDBJ databases">
        <authorList>
            <person name="Chen Y."/>
            <person name="Shah S."/>
            <person name="Dougan E. K."/>
            <person name="Thang M."/>
            <person name="Chan C."/>
        </authorList>
    </citation>
    <scope>NUCLEOTIDE SEQUENCE [LARGE SCALE GENOMIC DNA]</scope>
</reference>
<dbReference type="EMBL" id="CAMXCT010000539">
    <property type="protein sequence ID" value="CAI3980132.1"/>
    <property type="molecule type" value="Genomic_DNA"/>
</dbReference>
<gene>
    <name evidence="11" type="ORF">C1SCF055_LOCUS8037</name>
</gene>
<comment type="caution">
    <text evidence="11">The sequence shown here is derived from an EMBL/GenBank/DDBJ whole genome shotgun (WGS) entry which is preliminary data.</text>
</comment>
<dbReference type="InterPro" id="IPR050333">
    <property type="entry name" value="SLRP"/>
</dbReference>
<dbReference type="EMBL" id="CAMXCT020000539">
    <property type="protein sequence ID" value="CAL1133507.1"/>
    <property type="molecule type" value="Genomic_DNA"/>
</dbReference>
<keyword evidence="4 10" id="KW-0812">Transmembrane</keyword>
<dbReference type="FunFam" id="3.80.10.10:FF:001438">
    <property type="entry name" value="Uncharacterized protein"/>
    <property type="match status" value="1"/>
</dbReference>
<feature type="transmembrane region" description="Helical" evidence="10">
    <location>
        <begin position="760"/>
        <end position="779"/>
    </location>
</feature>
<evidence type="ECO:0000313" key="12">
    <source>
        <dbReference type="EMBL" id="CAL4767444.1"/>
    </source>
</evidence>
<dbReference type="InterPro" id="IPR032675">
    <property type="entry name" value="LRR_dom_sf"/>
</dbReference>
<dbReference type="SMART" id="SM00368">
    <property type="entry name" value="LRR_RI"/>
    <property type="match status" value="9"/>
</dbReference>
<comment type="subcellular location">
    <subcellularLocation>
        <location evidence="1">Cell membrane</location>
    </subcellularLocation>
</comment>
<dbReference type="PANTHER" id="PTHR45712:SF22">
    <property type="entry name" value="INSULIN-LIKE GROWTH FACTOR-BINDING PROTEIN COMPLEX ACID LABILE SUBUNIT"/>
    <property type="match status" value="1"/>
</dbReference>
<dbReference type="EMBL" id="CAMXCT030000539">
    <property type="protein sequence ID" value="CAL4767444.1"/>
    <property type="molecule type" value="Genomic_DNA"/>
</dbReference>
<dbReference type="SUPFAM" id="SSF52058">
    <property type="entry name" value="L domain-like"/>
    <property type="match status" value="3"/>
</dbReference>
<dbReference type="SMART" id="SM00365">
    <property type="entry name" value="LRR_SD22"/>
    <property type="match status" value="10"/>
</dbReference>
<feature type="transmembrane region" description="Helical" evidence="10">
    <location>
        <begin position="944"/>
        <end position="964"/>
    </location>
</feature>
<feature type="transmembrane region" description="Helical" evidence="10">
    <location>
        <begin position="706"/>
        <end position="731"/>
    </location>
</feature>
<dbReference type="FunFam" id="3.80.10.10:FF:000770">
    <property type="entry name" value="Uncharacterized protein"/>
    <property type="match status" value="1"/>
</dbReference>